<dbReference type="Pfam" id="PF18303">
    <property type="entry name" value="Saf_2TM"/>
    <property type="match status" value="1"/>
</dbReference>
<evidence type="ECO:0000313" key="4">
    <source>
        <dbReference type="EMBL" id="SUI54144.1"/>
    </source>
</evidence>
<dbReference type="Pfam" id="PF18145">
    <property type="entry name" value="SAVED"/>
    <property type="match status" value="1"/>
</dbReference>
<evidence type="ECO:0000259" key="3">
    <source>
        <dbReference type="Pfam" id="PF18303"/>
    </source>
</evidence>
<feature type="transmembrane region" description="Helical" evidence="1">
    <location>
        <begin position="67"/>
        <end position="88"/>
    </location>
</feature>
<keyword evidence="1" id="KW-1133">Transmembrane helix</keyword>
<protein>
    <recommendedName>
        <fullName evidence="6">SAVED domain-containing protein</fullName>
    </recommendedName>
</protein>
<feature type="domain" description="SAVED-fused 2TM effector" evidence="3">
    <location>
        <begin position="2"/>
        <end position="154"/>
    </location>
</feature>
<evidence type="ECO:0000256" key="1">
    <source>
        <dbReference type="SAM" id="Phobius"/>
    </source>
</evidence>
<keyword evidence="5" id="KW-1185">Reference proteome</keyword>
<feature type="domain" description="SMODS-associated and fused to various effectors" evidence="2">
    <location>
        <begin position="170"/>
        <end position="348"/>
    </location>
</feature>
<dbReference type="RefSeq" id="WP_115389238.1">
    <property type="nucleotide sequence ID" value="NZ_AP024612.1"/>
</dbReference>
<dbReference type="InterPro" id="IPR041167">
    <property type="entry name" value="Saf_2TM"/>
</dbReference>
<dbReference type="Proteomes" id="UP000254069">
    <property type="component" value="Unassembled WGS sequence"/>
</dbReference>
<organism evidence="4 5">
    <name type="scientific">Shewanella algae</name>
    <dbReference type="NCBI Taxonomy" id="38313"/>
    <lineage>
        <taxon>Bacteria</taxon>
        <taxon>Pseudomonadati</taxon>
        <taxon>Pseudomonadota</taxon>
        <taxon>Gammaproteobacteria</taxon>
        <taxon>Alteromonadales</taxon>
        <taxon>Shewanellaceae</taxon>
        <taxon>Shewanella</taxon>
    </lineage>
</organism>
<dbReference type="InterPro" id="IPR040836">
    <property type="entry name" value="SAVED"/>
</dbReference>
<dbReference type="EMBL" id="UGYO01000001">
    <property type="protein sequence ID" value="SUI54144.1"/>
    <property type="molecule type" value="Genomic_DNA"/>
</dbReference>
<evidence type="ECO:0000313" key="5">
    <source>
        <dbReference type="Proteomes" id="UP000254069"/>
    </source>
</evidence>
<gene>
    <name evidence="4" type="ORF">NCTC10738_00843</name>
</gene>
<sequence>MKKAVSYFIEKTADWLFRKRSSALIVFRAGVSLLSVTLVGSWAVSFMFADAEKTLVLDYQSSSTPQFILNIGFAVGIVMTVWGAVWEYQRYRDEWKRNGRKKTIVIEQRGLVDTSDSPLREHVKSKCSWHVDSIVNDIRERINDNVITKPSLALAKVNNLKMSLAEKTAQFAASDISIAYGGVFPVPFTFYTGYLLDDESQITVYDWDRDKGGWRELYGVDDGEQFIIEPSSFSSKSIVLAVSVSYPVDRQAIVSVFNHLPVHYLSLPTLDRNNHWSKEKQNRLSGEFLEYCKTLLGQGVEHIHLVLASQNSVAFRFGQSYDKRNLPSVSVYQYERYQPVRYPWCVQIPHHVDEIPSVVETEFKHVA</sequence>
<accession>A0A379Z233</accession>
<reference evidence="4 5" key="1">
    <citation type="submission" date="2018-06" db="EMBL/GenBank/DDBJ databases">
        <authorList>
            <consortium name="Pathogen Informatics"/>
            <person name="Doyle S."/>
        </authorList>
    </citation>
    <scope>NUCLEOTIDE SEQUENCE [LARGE SCALE GENOMIC DNA]</scope>
    <source>
        <strain evidence="4 5">NCTC10738</strain>
    </source>
</reference>
<dbReference type="NCBIfam" id="NF033611">
    <property type="entry name" value="SAVED"/>
    <property type="match status" value="1"/>
</dbReference>
<proteinExistence type="predicted"/>
<name>A0A379Z233_9GAMM</name>
<keyword evidence="1" id="KW-0812">Transmembrane</keyword>
<dbReference type="AlphaFoldDB" id="A0A379Z233"/>
<evidence type="ECO:0000259" key="2">
    <source>
        <dbReference type="Pfam" id="PF18145"/>
    </source>
</evidence>
<evidence type="ECO:0008006" key="6">
    <source>
        <dbReference type="Google" id="ProtNLM"/>
    </source>
</evidence>
<keyword evidence="1" id="KW-0472">Membrane</keyword>
<feature type="transmembrane region" description="Helical" evidence="1">
    <location>
        <begin position="21"/>
        <end position="47"/>
    </location>
</feature>